<dbReference type="Gene3D" id="3.40.50.720">
    <property type="entry name" value="NAD(P)-binding Rossmann-like Domain"/>
    <property type="match status" value="1"/>
</dbReference>
<dbReference type="InterPro" id="IPR035985">
    <property type="entry name" value="Ubiquitin-activating_enz"/>
</dbReference>
<proteinExistence type="predicted"/>
<reference evidence="4 6" key="2">
    <citation type="submission" date="2019-09" db="EMBL/GenBank/DDBJ databases">
        <title>Complete genome sequencing of four Arcobacter species reveals a diverse suite of mobile elements.</title>
        <authorList>
            <person name="Miller W.G."/>
            <person name="Yee E."/>
            <person name="Bono J.L."/>
        </authorList>
    </citation>
    <scope>NUCLEOTIDE SEQUENCE [LARGE SCALE GENOMIC DNA]</scope>
    <source>
        <strain evidence="4 6">CCUG 56899</strain>
    </source>
</reference>
<feature type="domain" description="ThiS-like ubiquitin" evidence="2">
    <location>
        <begin position="2"/>
        <end position="56"/>
    </location>
</feature>
<evidence type="ECO:0000313" key="5">
    <source>
        <dbReference type="Proteomes" id="UP000093159"/>
    </source>
</evidence>
<feature type="domain" description="THIF-type NAD/FAD binding fold" evidence="1">
    <location>
        <begin position="73"/>
        <end position="264"/>
    </location>
</feature>
<dbReference type="Pfam" id="PF00899">
    <property type="entry name" value="ThiF"/>
    <property type="match status" value="1"/>
</dbReference>
<reference evidence="4 6" key="3">
    <citation type="submission" date="2019-09" db="EMBL/GenBank/DDBJ databases">
        <title>Taxonomic note: a critical rebuttal of the proposed division of the genus Arcobacter into six genera, emended descriptions of Arcobacter anaerophilus and the genus Arcobacter, and an assessment of genus-level boundaries for Epsilonproteobacteria using in silico genomic comparator tools.</title>
        <authorList>
            <person name="On S.L.W."/>
            <person name="Miller W.G."/>
            <person name="Biggs P."/>
            <person name="Cornelius A."/>
            <person name="Vandamme P."/>
        </authorList>
    </citation>
    <scope>NUCLEOTIDE SEQUENCE [LARGE SCALE GENOMIC DNA]</scope>
    <source>
        <strain evidence="4 6">CCUG 56899</strain>
    </source>
</reference>
<dbReference type="InterPro" id="IPR032726">
    <property type="entry name" value="ThiS-like_dom"/>
</dbReference>
<dbReference type="GO" id="GO:0016779">
    <property type="term" value="F:nucleotidyltransferase activity"/>
    <property type="evidence" value="ECO:0007669"/>
    <property type="project" value="UniProtKB-KW"/>
</dbReference>
<dbReference type="CDD" id="cd01487">
    <property type="entry name" value="E1_ThiF_like"/>
    <property type="match status" value="1"/>
</dbReference>
<protein>
    <submittedName>
        <fullName evidence="3">Adenylyltransferase/sulfurtransferase MoeZ</fullName>
    </submittedName>
    <submittedName>
        <fullName evidence="4">ThiS adenylyltransferase (ThiS-like domain)</fullName>
    </submittedName>
</protein>
<evidence type="ECO:0000313" key="3">
    <source>
        <dbReference type="EMBL" id="OCL91591.1"/>
    </source>
</evidence>
<organism evidence="4 6">
    <name type="scientific">Arcobacter porcinus</name>
    <dbReference type="NCBI Taxonomy" id="1935204"/>
    <lineage>
        <taxon>Bacteria</taxon>
        <taxon>Pseudomonadati</taxon>
        <taxon>Campylobacterota</taxon>
        <taxon>Epsilonproteobacteria</taxon>
        <taxon>Campylobacterales</taxon>
        <taxon>Arcobacteraceae</taxon>
        <taxon>Arcobacter</taxon>
    </lineage>
</organism>
<dbReference type="GO" id="GO:0061504">
    <property type="term" value="P:cyclic threonylcarbamoyladenosine biosynthetic process"/>
    <property type="evidence" value="ECO:0007669"/>
    <property type="project" value="TreeGrafter"/>
</dbReference>
<keyword evidence="4" id="KW-0548">Nucleotidyltransferase</keyword>
<dbReference type="InterPro" id="IPR000594">
    <property type="entry name" value="ThiF_NAD_FAD-bd"/>
</dbReference>
<gene>
    <name evidence="4" type="primary">thiFIII</name>
    <name evidence="3" type="synonym">moeZ_1</name>
    <name evidence="3" type="ORF">AAX28_01336</name>
    <name evidence="4" type="ORF">APORC_0154</name>
</gene>
<evidence type="ECO:0000313" key="4">
    <source>
        <dbReference type="EMBL" id="QEP39793.1"/>
    </source>
</evidence>
<evidence type="ECO:0000259" key="2">
    <source>
        <dbReference type="Pfam" id="PF14453"/>
    </source>
</evidence>
<dbReference type="AlphaFoldDB" id="A0A1C0AWW5"/>
<dbReference type="SUPFAM" id="SSF69572">
    <property type="entry name" value="Activating enzymes of the ubiquitin-like proteins"/>
    <property type="match status" value="1"/>
</dbReference>
<name>A0A1C0AWW5_9BACT</name>
<dbReference type="KEGG" id="apoc:APORC_0154"/>
<dbReference type="InterPro" id="IPR045886">
    <property type="entry name" value="ThiF/MoeB/HesA"/>
</dbReference>
<keyword evidence="4" id="KW-0808">Transferase</keyword>
<dbReference type="PANTHER" id="PTHR43267:SF3">
    <property type="entry name" value="THIF PROTEIN"/>
    <property type="match status" value="1"/>
</dbReference>
<dbReference type="GO" id="GO:0061503">
    <property type="term" value="F:tRNA threonylcarbamoyladenosine dehydratase"/>
    <property type="evidence" value="ECO:0007669"/>
    <property type="project" value="TreeGrafter"/>
</dbReference>
<evidence type="ECO:0000259" key="1">
    <source>
        <dbReference type="Pfam" id="PF00899"/>
    </source>
</evidence>
<dbReference type="EMBL" id="CP036246">
    <property type="protein sequence ID" value="QEP39793.1"/>
    <property type="molecule type" value="Genomic_DNA"/>
</dbReference>
<dbReference type="Proteomes" id="UP000322644">
    <property type="component" value="Chromosome"/>
</dbReference>
<accession>A0A1C0AWW5</accession>
<keyword evidence="5" id="KW-1185">Reference proteome</keyword>
<dbReference type="GO" id="GO:0008641">
    <property type="term" value="F:ubiquitin-like modifier activating enzyme activity"/>
    <property type="evidence" value="ECO:0007669"/>
    <property type="project" value="InterPro"/>
</dbReference>
<reference evidence="3 5" key="1">
    <citation type="submission" date="2015-05" db="EMBL/GenBank/DDBJ databases">
        <authorList>
            <person name="Rovetto F."/>
            <person name="Cocolin L."/>
            <person name="Illeghems K."/>
            <person name="Van Nieuwerburgh F."/>
            <person name="Houf K."/>
        </authorList>
    </citation>
    <scope>NUCLEOTIDE SEQUENCE [LARGE SCALE GENOMIC DNA]</scope>
    <source>
        <strain evidence="3 5">117434</strain>
    </source>
</reference>
<dbReference type="InterPro" id="IPR012729">
    <property type="entry name" value="ThiF_fam2"/>
</dbReference>
<dbReference type="NCBIfam" id="TIGR02354">
    <property type="entry name" value="thiF_fam2"/>
    <property type="match status" value="1"/>
</dbReference>
<sequence>MMKIILNGKEQINSFETAFELRDSLNKNAMLILNGFCIDKDVELKDGDSIVLIEKGKMPSYDELESAMMSRHTPNVHKKLKASKVAIAGLGGLGSNIAVALARIGVGKLLLVDFDIVEPSNLNRQSYYVRHLGMTKTEALKEQINEINPFIEVNIKTVKIDENNIVELFSDYKIVCEAFDKADQKAMIVNGILEKLPNTTIIAASGLAGYDSSNSIQTRKAMNNLYICGDLEAEAKIGNGLMAPRVQICAAHQANMVLRLLVGESDV</sequence>
<dbReference type="Proteomes" id="UP000093159">
    <property type="component" value="Unassembled WGS sequence"/>
</dbReference>
<dbReference type="Pfam" id="PF14453">
    <property type="entry name" value="ThiS-like"/>
    <property type="match status" value="1"/>
</dbReference>
<evidence type="ECO:0000313" key="6">
    <source>
        <dbReference type="Proteomes" id="UP000322644"/>
    </source>
</evidence>
<dbReference type="EMBL" id="LDIR01000002">
    <property type="protein sequence ID" value="OCL91591.1"/>
    <property type="molecule type" value="Genomic_DNA"/>
</dbReference>
<dbReference type="PANTHER" id="PTHR43267">
    <property type="entry name" value="TRNA THREONYLCARBAMOYLADENOSINE DEHYDRATASE"/>
    <property type="match status" value="1"/>
</dbReference>
<dbReference type="NCBIfam" id="NF006395">
    <property type="entry name" value="PRK08644.1"/>
    <property type="match status" value="1"/>
</dbReference>